<dbReference type="InterPro" id="IPR036631">
    <property type="entry name" value="MGMT_N_sf"/>
</dbReference>
<dbReference type="GO" id="GO:0032259">
    <property type="term" value="P:methylation"/>
    <property type="evidence" value="ECO:0007669"/>
    <property type="project" value="UniProtKB-KW"/>
</dbReference>
<keyword evidence="6 9" id="KW-0227">DNA damage</keyword>
<evidence type="ECO:0000256" key="8">
    <source>
        <dbReference type="ARBA" id="ARBA00049348"/>
    </source>
</evidence>
<evidence type="ECO:0000256" key="1">
    <source>
        <dbReference type="ARBA" id="ARBA00001286"/>
    </source>
</evidence>
<sequence>MISTTYLPPYQLPAMTLTARAGKLILLDWFDDKTSQLLAKIPQSCQHIARHDLDSGDDEQLLLSVCHQLDEYFLGRRQVFDIPLDFSCGTAFQQQVWQALLTIEYGSTISYAELAKSIGRPKSFRACANANGKNPISLIIPCHRVIASDGSLGGYTGGTAIKQTLLMHEAAIT</sequence>
<evidence type="ECO:0000256" key="2">
    <source>
        <dbReference type="ARBA" id="ARBA00008711"/>
    </source>
</evidence>
<evidence type="ECO:0000256" key="9">
    <source>
        <dbReference type="HAMAP-Rule" id="MF_00772"/>
    </source>
</evidence>
<evidence type="ECO:0000313" key="13">
    <source>
        <dbReference type="Proteomes" id="UP000187495"/>
    </source>
</evidence>
<evidence type="ECO:0000256" key="7">
    <source>
        <dbReference type="ARBA" id="ARBA00023204"/>
    </source>
</evidence>
<dbReference type="InterPro" id="IPR001497">
    <property type="entry name" value="MethylDNA_cys_MeTrfase_AS"/>
</dbReference>
<feature type="active site" description="Nucleophile; methyl group acceptor" evidence="9">
    <location>
        <position position="142"/>
    </location>
</feature>
<dbReference type="SUPFAM" id="SSF53155">
    <property type="entry name" value="Methylated DNA-protein cysteine methyltransferase domain"/>
    <property type="match status" value="1"/>
</dbReference>
<dbReference type="InterPro" id="IPR023546">
    <property type="entry name" value="MGMT"/>
</dbReference>
<dbReference type="GO" id="GO:0005737">
    <property type="term" value="C:cytoplasm"/>
    <property type="evidence" value="ECO:0007669"/>
    <property type="project" value="UniProtKB-SubCell"/>
</dbReference>
<keyword evidence="3 9" id="KW-0963">Cytoplasm</keyword>
<protein>
    <recommendedName>
        <fullName evidence="9">Methylated-DNA--protein-cysteine methyltransferase</fullName>
        <ecNumber evidence="9">2.1.1.63</ecNumber>
    </recommendedName>
    <alternativeName>
        <fullName evidence="9">6-O-methylguanine-DNA methyltransferase</fullName>
        <shortName evidence="9">MGMT</shortName>
    </alternativeName>
    <alternativeName>
        <fullName evidence="9">O-6-methylguanine-DNA-alkyltransferase</fullName>
    </alternativeName>
</protein>
<keyword evidence="4 9" id="KW-0489">Methyltransferase</keyword>
<evidence type="ECO:0000256" key="3">
    <source>
        <dbReference type="ARBA" id="ARBA00022490"/>
    </source>
</evidence>
<proteinExistence type="inferred from homology"/>
<feature type="domain" description="Methylguanine DNA methyltransferase ribonuclease-like" evidence="11">
    <location>
        <begin position="23"/>
        <end position="86"/>
    </location>
</feature>
<comment type="subcellular location">
    <subcellularLocation>
        <location evidence="9">Cytoplasm</location>
    </subcellularLocation>
</comment>
<evidence type="ECO:0000259" key="11">
    <source>
        <dbReference type="Pfam" id="PF02870"/>
    </source>
</evidence>
<name>A0A1N7FTN4_9GAMM</name>
<dbReference type="RefSeq" id="WP_076555900.1">
    <property type="nucleotide sequence ID" value="NZ_FTNU01000017.1"/>
</dbReference>
<organism evidence="12 13">
    <name type="scientific">Moraxella cuniculi DSM 21768</name>
    <dbReference type="NCBI Taxonomy" id="1122245"/>
    <lineage>
        <taxon>Bacteria</taxon>
        <taxon>Pseudomonadati</taxon>
        <taxon>Pseudomonadota</taxon>
        <taxon>Gammaproteobacteria</taxon>
        <taxon>Moraxellales</taxon>
        <taxon>Moraxellaceae</taxon>
        <taxon>Moraxella</taxon>
    </lineage>
</organism>
<dbReference type="HAMAP" id="MF_00772">
    <property type="entry name" value="OGT"/>
    <property type="match status" value="1"/>
</dbReference>
<dbReference type="InterPro" id="IPR014048">
    <property type="entry name" value="MethylDNA_cys_MeTrfase_DNA-bd"/>
</dbReference>
<dbReference type="AlphaFoldDB" id="A0A1N7FTN4"/>
<feature type="domain" description="Methylated-DNA-[protein]-cysteine S-methyltransferase DNA binding" evidence="10">
    <location>
        <begin position="91"/>
        <end position="170"/>
    </location>
</feature>
<dbReference type="InterPro" id="IPR008332">
    <property type="entry name" value="MethylG_MeTrfase_N"/>
</dbReference>
<reference evidence="13" key="1">
    <citation type="submission" date="2017-01" db="EMBL/GenBank/DDBJ databases">
        <authorList>
            <person name="Varghese N."/>
            <person name="Submissions S."/>
        </authorList>
    </citation>
    <scope>NUCLEOTIDE SEQUENCE [LARGE SCALE GENOMIC DNA]</scope>
    <source>
        <strain evidence="13">DSM 21768</strain>
    </source>
</reference>
<dbReference type="Proteomes" id="UP000187495">
    <property type="component" value="Unassembled WGS sequence"/>
</dbReference>
<dbReference type="CDD" id="cd06445">
    <property type="entry name" value="ATase"/>
    <property type="match status" value="1"/>
</dbReference>
<evidence type="ECO:0000256" key="5">
    <source>
        <dbReference type="ARBA" id="ARBA00022679"/>
    </source>
</evidence>
<dbReference type="GO" id="GO:0003908">
    <property type="term" value="F:methylated-DNA-[protein]-cysteine S-methyltransferase activity"/>
    <property type="evidence" value="ECO:0007669"/>
    <property type="project" value="UniProtKB-UniRule"/>
</dbReference>
<comment type="function">
    <text evidence="9">Involved in the cellular defense against the biological effects of O6-methylguanine (O6-MeG) and O4-methylthymine (O4-MeT) in DNA. Repairs the methylated nucleobase in DNA by stoichiometrically transferring the methyl group to a cysteine residue in the enzyme. This is a suicide reaction: the enzyme is irreversibly inactivated.</text>
</comment>
<dbReference type="PROSITE" id="PS00374">
    <property type="entry name" value="MGMT"/>
    <property type="match status" value="1"/>
</dbReference>
<comment type="catalytic activity">
    <reaction evidence="8 9">
        <text>a 6-O-methyl-2'-deoxyguanosine in DNA + L-cysteinyl-[protein] = S-methyl-L-cysteinyl-[protein] + a 2'-deoxyguanosine in DNA</text>
        <dbReference type="Rhea" id="RHEA:24000"/>
        <dbReference type="Rhea" id="RHEA-COMP:10131"/>
        <dbReference type="Rhea" id="RHEA-COMP:10132"/>
        <dbReference type="Rhea" id="RHEA-COMP:11367"/>
        <dbReference type="Rhea" id="RHEA-COMP:11368"/>
        <dbReference type="ChEBI" id="CHEBI:29950"/>
        <dbReference type="ChEBI" id="CHEBI:82612"/>
        <dbReference type="ChEBI" id="CHEBI:85445"/>
        <dbReference type="ChEBI" id="CHEBI:85448"/>
        <dbReference type="EC" id="2.1.1.63"/>
    </reaction>
</comment>
<dbReference type="Gene3D" id="1.10.10.10">
    <property type="entry name" value="Winged helix-like DNA-binding domain superfamily/Winged helix DNA-binding domain"/>
    <property type="match status" value="1"/>
</dbReference>
<comment type="miscellaneous">
    <text evidence="9">This enzyme catalyzes only one turnover and therefore is not strictly catalytic. According to one definition, an enzyme is a biocatalyst that acts repeatedly and over many reaction cycles.</text>
</comment>
<dbReference type="Gene3D" id="3.30.160.70">
    <property type="entry name" value="Methylated DNA-protein cysteine methyltransferase domain"/>
    <property type="match status" value="1"/>
</dbReference>
<dbReference type="GO" id="GO:0006307">
    <property type="term" value="P:DNA alkylation repair"/>
    <property type="evidence" value="ECO:0007669"/>
    <property type="project" value="UniProtKB-UniRule"/>
</dbReference>
<dbReference type="EMBL" id="FTNU01000017">
    <property type="protein sequence ID" value="SIS03681.1"/>
    <property type="molecule type" value="Genomic_DNA"/>
</dbReference>
<dbReference type="Pfam" id="PF02870">
    <property type="entry name" value="Methyltransf_1N"/>
    <property type="match status" value="1"/>
</dbReference>
<evidence type="ECO:0000256" key="6">
    <source>
        <dbReference type="ARBA" id="ARBA00022763"/>
    </source>
</evidence>
<dbReference type="STRING" id="34061.B0189_06595"/>
<comment type="similarity">
    <text evidence="2 9">Belongs to the MGMT family.</text>
</comment>
<dbReference type="PANTHER" id="PTHR10815">
    <property type="entry name" value="METHYLATED-DNA--PROTEIN-CYSTEINE METHYLTRANSFERASE"/>
    <property type="match status" value="1"/>
</dbReference>
<dbReference type="NCBIfam" id="TIGR00589">
    <property type="entry name" value="ogt"/>
    <property type="match status" value="1"/>
</dbReference>
<dbReference type="PANTHER" id="PTHR10815:SF13">
    <property type="entry name" value="METHYLATED-DNA--PROTEIN-CYSTEINE METHYLTRANSFERASE"/>
    <property type="match status" value="1"/>
</dbReference>
<dbReference type="SUPFAM" id="SSF46767">
    <property type="entry name" value="Methylated DNA-protein cysteine methyltransferase, C-terminal domain"/>
    <property type="match status" value="1"/>
</dbReference>
<keyword evidence="7 9" id="KW-0234">DNA repair</keyword>
<keyword evidence="5 9" id="KW-0808">Transferase</keyword>
<dbReference type="InterPro" id="IPR036217">
    <property type="entry name" value="MethylDNA_cys_MeTrfase_DNAb"/>
</dbReference>
<dbReference type="Pfam" id="PF01035">
    <property type="entry name" value="DNA_binding_1"/>
    <property type="match status" value="1"/>
</dbReference>
<dbReference type="FunFam" id="1.10.10.10:FF:000214">
    <property type="entry name" value="Methylated-DNA--protein-cysteine methyltransferase"/>
    <property type="match status" value="1"/>
</dbReference>
<comment type="catalytic activity">
    <reaction evidence="1 9">
        <text>a 4-O-methyl-thymidine in DNA + L-cysteinyl-[protein] = a thymidine in DNA + S-methyl-L-cysteinyl-[protein]</text>
        <dbReference type="Rhea" id="RHEA:53428"/>
        <dbReference type="Rhea" id="RHEA-COMP:10131"/>
        <dbReference type="Rhea" id="RHEA-COMP:10132"/>
        <dbReference type="Rhea" id="RHEA-COMP:13555"/>
        <dbReference type="Rhea" id="RHEA-COMP:13556"/>
        <dbReference type="ChEBI" id="CHEBI:29950"/>
        <dbReference type="ChEBI" id="CHEBI:82612"/>
        <dbReference type="ChEBI" id="CHEBI:137386"/>
        <dbReference type="ChEBI" id="CHEBI:137387"/>
        <dbReference type="EC" id="2.1.1.63"/>
    </reaction>
</comment>
<keyword evidence="13" id="KW-1185">Reference proteome</keyword>
<evidence type="ECO:0000313" key="12">
    <source>
        <dbReference type="EMBL" id="SIS03681.1"/>
    </source>
</evidence>
<dbReference type="InterPro" id="IPR036388">
    <property type="entry name" value="WH-like_DNA-bd_sf"/>
</dbReference>
<evidence type="ECO:0000259" key="10">
    <source>
        <dbReference type="Pfam" id="PF01035"/>
    </source>
</evidence>
<evidence type="ECO:0000256" key="4">
    <source>
        <dbReference type="ARBA" id="ARBA00022603"/>
    </source>
</evidence>
<dbReference type="EC" id="2.1.1.63" evidence="9"/>
<gene>
    <name evidence="12" type="ORF">SAMN02745664_11710</name>
</gene>
<accession>A0A1N7FTN4</accession>